<feature type="domain" description="Protein kinase" evidence="1">
    <location>
        <begin position="39"/>
        <end position="303"/>
    </location>
</feature>
<dbReference type="eggNOG" id="KOG0192">
    <property type="taxonomic scope" value="Eukaryota"/>
</dbReference>
<dbReference type="OrthoDB" id="2791079at2759"/>
<dbReference type="AlphaFoldDB" id="S8EJY3"/>
<accession>S8EJY3</accession>
<proteinExistence type="predicted"/>
<dbReference type="PANTHER" id="PTHR44329">
    <property type="entry name" value="SERINE/THREONINE-PROTEIN KINASE TNNI3K-RELATED"/>
    <property type="match status" value="1"/>
</dbReference>
<dbReference type="Proteomes" id="UP000015241">
    <property type="component" value="Unassembled WGS sequence"/>
</dbReference>
<dbReference type="PANTHER" id="PTHR44329:SF214">
    <property type="entry name" value="PROTEIN KINASE DOMAIN-CONTAINING PROTEIN"/>
    <property type="match status" value="1"/>
</dbReference>
<sequence length="303" mass="34272">KLHTRLFHTLRKLCRQLGKLPTQYDLSKRELGPDDVLSLVSKEAVAWGGFANVWLGQYKKQQVAIKVFRIPEHADVHTIEKSYCREAVLWRHLSHPNVTPFIGIDNNLFTLAVVSRWMPNGSINAYLKASPSSNRPRLLVEIAQGLEYLHSNGVLHGNVKGSNVLIDDEFHACLADFGLSEVSYDPNTANAISMSSVCNGSVRWMAPELLVPEEAGFEHARTSPETDIYSLSMLMWEVFTGRMPFYRVHDARVSIFVDRGNRPERPAAATTLGLSDEVWALMETCWCTDHRKRPRIRPVLHAL</sequence>
<gene>
    <name evidence="2" type="ORF">FOMPIDRAFT_1094064</name>
</gene>
<evidence type="ECO:0000313" key="3">
    <source>
        <dbReference type="Proteomes" id="UP000015241"/>
    </source>
</evidence>
<organism evidence="2 3">
    <name type="scientific">Fomitopsis schrenkii</name>
    <name type="common">Brown rot fungus</name>
    <dbReference type="NCBI Taxonomy" id="2126942"/>
    <lineage>
        <taxon>Eukaryota</taxon>
        <taxon>Fungi</taxon>
        <taxon>Dikarya</taxon>
        <taxon>Basidiomycota</taxon>
        <taxon>Agaricomycotina</taxon>
        <taxon>Agaricomycetes</taxon>
        <taxon>Polyporales</taxon>
        <taxon>Fomitopsis</taxon>
    </lineage>
</organism>
<dbReference type="PROSITE" id="PS50011">
    <property type="entry name" value="PROTEIN_KINASE_DOM"/>
    <property type="match status" value="1"/>
</dbReference>
<keyword evidence="3" id="KW-1185">Reference proteome</keyword>
<feature type="non-terminal residue" evidence="2">
    <location>
        <position position="1"/>
    </location>
</feature>
<dbReference type="InterPro" id="IPR000719">
    <property type="entry name" value="Prot_kinase_dom"/>
</dbReference>
<evidence type="ECO:0000259" key="1">
    <source>
        <dbReference type="PROSITE" id="PS50011"/>
    </source>
</evidence>
<dbReference type="InParanoid" id="S8EJY3"/>
<dbReference type="Gene3D" id="1.10.510.10">
    <property type="entry name" value="Transferase(Phosphotransferase) domain 1"/>
    <property type="match status" value="1"/>
</dbReference>
<dbReference type="STRING" id="743788.S8EJY3"/>
<dbReference type="Pfam" id="PF07714">
    <property type="entry name" value="PK_Tyr_Ser-Thr"/>
    <property type="match status" value="1"/>
</dbReference>
<protein>
    <recommendedName>
        <fullName evidence="1">Protein kinase domain-containing protein</fullName>
    </recommendedName>
</protein>
<dbReference type="GO" id="GO:0005524">
    <property type="term" value="F:ATP binding"/>
    <property type="evidence" value="ECO:0007669"/>
    <property type="project" value="InterPro"/>
</dbReference>
<feature type="non-terminal residue" evidence="2">
    <location>
        <position position="303"/>
    </location>
</feature>
<dbReference type="SUPFAM" id="SSF56112">
    <property type="entry name" value="Protein kinase-like (PK-like)"/>
    <property type="match status" value="1"/>
</dbReference>
<dbReference type="HOGENOM" id="CLU_000288_7_18_1"/>
<reference evidence="2 3" key="1">
    <citation type="journal article" date="2012" name="Science">
        <title>The Paleozoic origin of enzymatic lignin decomposition reconstructed from 31 fungal genomes.</title>
        <authorList>
            <person name="Floudas D."/>
            <person name="Binder M."/>
            <person name="Riley R."/>
            <person name="Barry K."/>
            <person name="Blanchette R.A."/>
            <person name="Henrissat B."/>
            <person name="Martinez A.T."/>
            <person name="Otillar R."/>
            <person name="Spatafora J.W."/>
            <person name="Yadav J.S."/>
            <person name="Aerts A."/>
            <person name="Benoit I."/>
            <person name="Boyd A."/>
            <person name="Carlson A."/>
            <person name="Copeland A."/>
            <person name="Coutinho P.M."/>
            <person name="de Vries R.P."/>
            <person name="Ferreira P."/>
            <person name="Findley K."/>
            <person name="Foster B."/>
            <person name="Gaskell J."/>
            <person name="Glotzer D."/>
            <person name="Gorecki P."/>
            <person name="Heitman J."/>
            <person name="Hesse C."/>
            <person name="Hori C."/>
            <person name="Igarashi K."/>
            <person name="Jurgens J.A."/>
            <person name="Kallen N."/>
            <person name="Kersten P."/>
            <person name="Kohler A."/>
            <person name="Kuees U."/>
            <person name="Kumar T.K.A."/>
            <person name="Kuo A."/>
            <person name="LaButti K."/>
            <person name="Larrondo L.F."/>
            <person name="Lindquist E."/>
            <person name="Ling A."/>
            <person name="Lombard V."/>
            <person name="Lucas S."/>
            <person name="Lundell T."/>
            <person name="Martin R."/>
            <person name="McLaughlin D.J."/>
            <person name="Morgenstern I."/>
            <person name="Morin E."/>
            <person name="Murat C."/>
            <person name="Nagy L.G."/>
            <person name="Nolan M."/>
            <person name="Ohm R.A."/>
            <person name="Patyshakuliyeva A."/>
            <person name="Rokas A."/>
            <person name="Ruiz-Duenas F.J."/>
            <person name="Sabat G."/>
            <person name="Salamov A."/>
            <person name="Samejima M."/>
            <person name="Schmutz J."/>
            <person name="Slot J.C."/>
            <person name="St John F."/>
            <person name="Stenlid J."/>
            <person name="Sun H."/>
            <person name="Sun S."/>
            <person name="Syed K."/>
            <person name="Tsang A."/>
            <person name="Wiebenga A."/>
            <person name="Young D."/>
            <person name="Pisabarro A."/>
            <person name="Eastwood D.C."/>
            <person name="Martin F."/>
            <person name="Cullen D."/>
            <person name="Grigoriev I.V."/>
            <person name="Hibbett D.S."/>
        </authorList>
    </citation>
    <scope>NUCLEOTIDE SEQUENCE</scope>
    <source>
        <strain evidence="3">FP-58527</strain>
    </source>
</reference>
<dbReference type="EMBL" id="KE504126">
    <property type="protein sequence ID" value="EPT04558.1"/>
    <property type="molecule type" value="Genomic_DNA"/>
</dbReference>
<dbReference type="InterPro" id="IPR011009">
    <property type="entry name" value="Kinase-like_dom_sf"/>
</dbReference>
<dbReference type="InterPro" id="IPR001245">
    <property type="entry name" value="Ser-Thr/Tyr_kinase_cat_dom"/>
</dbReference>
<dbReference type="PIRSF" id="PIRSF000654">
    <property type="entry name" value="Integrin-linked_kinase"/>
    <property type="match status" value="1"/>
</dbReference>
<dbReference type="GO" id="GO:0004674">
    <property type="term" value="F:protein serine/threonine kinase activity"/>
    <property type="evidence" value="ECO:0007669"/>
    <property type="project" value="TreeGrafter"/>
</dbReference>
<evidence type="ECO:0000313" key="2">
    <source>
        <dbReference type="EMBL" id="EPT04558.1"/>
    </source>
</evidence>
<name>S8EJY3_FOMSC</name>
<dbReference type="InterPro" id="IPR051681">
    <property type="entry name" value="Ser/Thr_Kinases-Pseudokinases"/>
</dbReference>